<dbReference type="Proteomes" id="UP000067598">
    <property type="component" value="Unassembled WGS sequence"/>
</dbReference>
<dbReference type="Proteomes" id="UP000231914">
    <property type="component" value="Unassembled WGS sequence"/>
</dbReference>
<reference evidence="3 5" key="2">
    <citation type="submission" date="2016-10" db="EMBL/GenBank/DDBJ databases">
        <title>WGS of isloates from the oral cavity of healthy individuals.</title>
        <authorList>
            <person name="Sharma S."/>
            <person name="Pal V.K."/>
            <person name="Patil P.B."/>
            <person name="Korpole S."/>
            <person name="Grover V."/>
        </authorList>
    </citation>
    <scope>NUCLEOTIDE SEQUENCE [LARGE SCALE GENOMIC DNA]</scope>
    <source>
        <strain evidence="3 5">DISK12</strain>
    </source>
</reference>
<dbReference type="Proteomes" id="UP000460132">
    <property type="component" value="Unassembled WGS sequence"/>
</dbReference>
<dbReference type="InterPro" id="IPR021247">
    <property type="entry name" value="DUF2785"/>
</dbReference>
<dbReference type="Pfam" id="PF10978">
    <property type="entry name" value="DUF2785"/>
    <property type="match status" value="1"/>
</dbReference>
<protein>
    <submittedName>
        <fullName evidence="2">DUF2785 domain-containing protein</fullName>
    </submittedName>
</protein>
<evidence type="ECO:0000313" key="6">
    <source>
        <dbReference type="Proteomes" id="UP000460132"/>
    </source>
</evidence>
<name>A0A125P685_9LACO</name>
<dbReference type="EMBL" id="LJGP01000023">
    <property type="protein sequence ID" value="KWU03634.1"/>
    <property type="molecule type" value="Genomic_DNA"/>
</dbReference>
<sequence>MDLEILKRKLSNSQSQYSNEEVNWFFENIGNSKSEIRDDLVCNSLGAGFFEGKFTKKQVVFLINEIEERNLLFYCIKESGEATLTRSFTCLLWDLIIRTNNDKHSRYYQVLNKNEEQQVFKNLINYLANEHDFTGFSKKYGWVHAIAHCSDALADSVICDDFDHKMVNAFLLAVKEMLNKVDRRFIDGEEYRLADVFVNGFKANKINSDNFVNWIKSFAFDPYSDELLEYYRFNNLKSLLQDIYVKLNSISLLDLNVKEIVEKKFNSEY</sequence>
<dbReference type="EMBL" id="MKXG01000115">
    <property type="protein sequence ID" value="PJZ16772.1"/>
    <property type="molecule type" value="Genomic_DNA"/>
</dbReference>
<evidence type="ECO:0000313" key="3">
    <source>
        <dbReference type="EMBL" id="PJZ16772.1"/>
    </source>
</evidence>
<reference evidence="2 6" key="3">
    <citation type="submission" date="2020-01" db="EMBL/GenBank/DDBJ databases">
        <title>Vaginal microbiome of pregnant Indian women: Insights into the genome of dominants Lactobacillus species.</title>
        <authorList>
            <person name="Das B."/>
            <person name="Mehta O."/>
            <person name="Ghosh T.S."/>
            <person name="Kothidar A."/>
            <person name="Gowtham M.R."/>
            <person name="Mitra R."/>
            <person name="Kshetrapal P."/>
            <person name="Wadhwa N."/>
            <person name="Thiruvengadam R."/>
            <person name="Nair G.B."/>
            <person name="Bhatnagar S."/>
            <person name="Pore S."/>
        </authorList>
    </citation>
    <scope>NUCLEOTIDE SEQUENCE [LARGE SCALE GENOMIC DNA]</scope>
    <source>
        <strain evidence="2 6">Indica2</strain>
    </source>
</reference>
<evidence type="ECO:0000313" key="4">
    <source>
        <dbReference type="Proteomes" id="UP000067598"/>
    </source>
</evidence>
<dbReference type="RefSeq" id="WP_023488699.1">
    <property type="nucleotide sequence ID" value="NZ_AP025162.1"/>
</dbReference>
<organism evidence="1 4">
    <name type="scientific">Lactobacillus crispatus</name>
    <dbReference type="NCBI Taxonomy" id="47770"/>
    <lineage>
        <taxon>Bacteria</taxon>
        <taxon>Bacillati</taxon>
        <taxon>Bacillota</taxon>
        <taxon>Bacilli</taxon>
        <taxon>Lactobacillales</taxon>
        <taxon>Lactobacillaceae</taxon>
        <taxon>Lactobacillus</taxon>
    </lineage>
</organism>
<evidence type="ECO:0000313" key="5">
    <source>
        <dbReference type="Proteomes" id="UP000231914"/>
    </source>
</evidence>
<gene>
    <name evidence="1" type="ORF">AEL95_06700</name>
    <name evidence="3" type="ORF">BHU41_08255</name>
    <name evidence="2" type="ORF">GTK63_10305</name>
</gene>
<dbReference type="EMBL" id="WWFF01000019">
    <property type="protein sequence ID" value="MYN54668.1"/>
    <property type="molecule type" value="Genomic_DNA"/>
</dbReference>
<comment type="caution">
    <text evidence="1">The sequence shown here is derived from an EMBL/GenBank/DDBJ whole genome shotgun (WGS) entry which is preliminary data.</text>
</comment>
<dbReference type="PATRIC" id="fig|47770.28.peg.775"/>
<evidence type="ECO:0000313" key="1">
    <source>
        <dbReference type="EMBL" id="KWU03634.1"/>
    </source>
</evidence>
<reference evidence="1 4" key="1">
    <citation type="journal article" date="2016" name="Microbiology (Mosc.)">
        <title>Comparison of Lactobacillus crispatus isolates from Lactobacillus-dominated vaginal microbiomes with isolates from microbiomes containing bacterial vaginosis-associated bacteria.</title>
        <authorList>
            <person name="Abdelmaksoud A.A."/>
            <person name="Koparde V.N."/>
            <person name="Sheth N.U."/>
            <person name="Serrano M.G."/>
            <person name="Glascock A.L."/>
            <person name="Fettweis J.M."/>
            <person name="Strauss Iii J.F."/>
            <person name="Buck G.A."/>
            <person name="Jefferson K.K."/>
        </authorList>
    </citation>
    <scope>NUCLEOTIDE SEQUENCE [LARGE SCALE GENOMIC DNA]</scope>
    <source>
        <strain evidence="1 4">VMC3</strain>
    </source>
</reference>
<dbReference type="AlphaFoldDB" id="A0A125P685"/>
<evidence type="ECO:0000313" key="2">
    <source>
        <dbReference type="EMBL" id="MYN54668.1"/>
    </source>
</evidence>
<accession>A0A125P685</accession>
<proteinExistence type="predicted"/>